<proteinExistence type="predicted"/>
<dbReference type="AlphaFoldDB" id="A0A6M0SAU9"/>
<evidence type="ECO:0000313" key="1">
    <source>
        <dbReference type="EMBL" id="NEZ65607.1"/>
    </source>
</evidence>
<name>A0A6M0SAU9_9CYAN</name>
<protein>
    <submittedName>
        <fullName evidence="1">Uncharacterized protein</fullName>
    </submittedName>
</protein>
<reference evidence="1 2" key="1">
    <citation type="journal article" date="2020" name="Microb. Ecol.">
        <title>Ecogenomics of the Marine Benthic Filamentous Cyanobacterium Adonisia.</title>
        <authorList>
            <person name="Walter J.M."/>
            <person name="Coutinho F.H."/>
            <person name="Leomil L."/>
            <person name="Hargreaves P.I."/>
            <person name="Campeao M.E."/>
            <person name="Vieira V.V."/>
            <person name="Silva B.S."/>
            <person name="Fistarol G.O."/>
            <person name="Salomon P.S."/>
            <person name="Sawabe T."/>
            <person name="Mino S."/>
            <person name="Hosokawa M."/>
            <person name="Miyashita H."/>
            <person name="Maruyama F."/>
            <person name="van Verk M.C."/>
            <person name="Dutilh B.E."/>
            <person name="Thompson C.C."/>
            <person name="Thompson F.L."/>
        </authorList>
    </citation>
    <scope>NUCLEOTIDE SEQUENCE [LARGE SCALE GENOMIC DNA]</scope>
    <source>
        <strain evidence="1 2">CCMR0082</strain>
    </source>
</reference>
<comment type="caution">
    <text evidence="1">The sequence shown here is derived from an EMBL/GenBank/DDBJ whole genome shotgun (WGS) entry which is preliminary data.</text>
</comment>
<accession>A0A6M0SAU9</accession>
<organism evidence="1 2">
    <name type="scientific">Adonisia turfae CCMR0082</name>
    <dbReference type="NCBI Taxonomy" id="2304604"/>
    <lineage>
        <taxon>Bacteria</taxon>
        <taxon>Bacillati</taxon>
        <taxon>Cyanobacteriota</taxon>
        <taxon>Adonisia</taxon>
        <taxon>Adonisia turfae</taxon>
    </lineage>
</organism>
<dbReference type="Proteomes" id="UP000473574">
    <property type="component" value="Unassembled WGS sequence"/>
</dbReference>
<dbReference type="EMBL" id="QZCE01000002">
    <property type="protein sequence ID" value="NEZ65607.1"/>
    <property type="molecule type" value="Genomic_DNA"/>
</dbReference>
<gene>
    <name evidence="1" type="ORF">D0962_23095</name>
</gene>
<sequence>MTEQQLQDQRYILKDRQPVACKDEAEWREFMRNPGNVLVAQDSVGERYTVITVFLGFNSGTTEQPVFFQTSVIGQTGHTHGSAANWEQAQENHRRNVRGSILLAGHLERVAAGIDRSFAPIDIKGYPNEIHFQLESEQAAINELPEDTRRWKRRGDTIVFVVSP</sequence>
<evidence type="ECO:0000313" key="2">
    <source>
        <dbReference type="Proteomes" id="UP000473574"/>
    </source>
</evidence>